<reference evidence="1 2" key="1">
    <citation type="submission" date="2022-12" db="EMBL/GenBank/DDBJ databases">
        <title>Chitinophagaceae gen. sp. nov., a new member of the family Chitinophagaceae, isolated from soil in a chemical factory.</title>
        <authorList>
            <person name="Ke Z."/>
        </authorList>
    </citation>
    <scope>NUCLEOTIDE SEQUENCE [LARGE SCALE GENOMIC DNA]</scope>
    <source>
        <strain evidence="1 2">LY-5</strain>
    </source>
</reference>
<dbReference type="Gene3D" id="3.90.550.20">
    <property type="match status" value="1"/>
</dbReference>
<dbReference type="Proteomes" id="UP001210231">
    <property type="component" value="Unassembled WGS sequence"/>
</dbReference>
<dbReference type="EMBL" id="JAQGEF010000024">
    <property type="protein sequence ID" value="MDA3616162.1"/>
    <property type="molecule type" value="Genomic_DNA"/>
</dbReference>
<protein>
    <submittedName>
        <fullName evidence="1">Glycosyltransferase</fullName>
    </submittedName>
</protein>
<evidence type="ECO:0000313" key="2">
    <source>
        <dbReference type="Proteomes" id="UP001210231"/>
    </source>
</evidence>
<proteinExistence type="predicted"/>
<dbReference type="SUPFAM" id="SSF53448">
    <property type="entry name" value="Nucleotide-diphospho-sugar transferases"/>
    <property type="match status" value="1"/>
</dbReference>
<keyword evidence="2" id="KW-1185">Reference proteome</keyword>
<organism evidence="1 2">
    <name type="scientific">Polluticaenibacter yanchengensis</name>
    <dbReference type="NCBI Taxonomy" id="3014562"/>
    <lineage>
        <taxon>Bacteria</taxon>
        <taxon>Pseudomonadati</taxon>
        <taxon>Bacteroidota</taxon>
        <taxon>Chitinophagia</taxon>
        <taxon>Chitinophagales</taxon>
        <taxon>Chitinophagaceae</taxon>
        <taxon>Polluticaenibacter</taxon>
    </lineage>
</organism>
<name>A0ABT4UMT8_9BACT</name>
<dbReference type="PANTHER" id="PTHR31834">
    <property type="entry name" value="INITIATION-SPECIFIC ALPHA-1,6-MANNOSYLTRANSFERASE"/>
    <property type="match status" value="1"/>
</dbReference>
<dbReference type="InterPro" id="IPR039367">
    <property type="entry name" value="Och1-like"/>
</dbReference>
<dbReference type="RefSeq" id="WP_407032492.1">
    <property type="nucleotide sequence ID" value="NZ_JAQGEF010000024.1"/>
</dbReference>
<sequence length="217" mass="25718">MAIPKIIVQTFKSDKLPWITRFHINRMKKKNPGWRYEFYDDKRILDFFEKEYSKEYVDAYKSLTIGAAKADFFRYAVLYKTGGVYVDVDGYVKTPFDKFLRDEDVSVVSNEGNPGIYCQWALIFDKGHPFLKRVLEKVLDNIQKRKYPHDVHKTTGPTVFTEGVNEVLSESPETPHRFLGIDYEGHIRPKYKFGRIFLYGKKSEHWRKKQQTQEIIK</sequence>
<dbReference type="InterPro" id="IPR029044">
    <property type="entry name" value="Nucleotide-diphossugar_trans"/>
</dbReference>
<gene>
    <name evidence="1" type="ORF">O3P16_15200</name>
</gene>
<accession>A0ABT4UMT8</accession>
<dbReference type="Pfam" id="PF04488">
    <property type="entry name" value="Gly_transf_sug"/>
    <property type="match status" value="1"/>
</dbReference>
<dbReference type="InterPro" id="IPR007577">
    <property type="entry name" value="GlycoTrfase_DXD_sugar-bd_CS"/>
</dbReference>
<evidence type="ECO:0000313" key="1">
    <source>
        <dbReference type="EMBL" id="MDA3616162.1"/>
    </source>
</evidence>
<comment type="caution">
    <text evidence="1">The sequence shown here is derived from an EMBL/GenBank/DDBJ whole genome shotgun (WGS) entry which is preliminary data.</text>
</comment>
<dbReference type="PANTHER" id="PTHR31834:SF1">
    <property type="entry name" value="INITIATION-SPECIFIC ALPHA-1,6-MANNOSYLTRANSFERASE"/>
    <property type="match status" value="1"/>
</dbReference>